<name>A0A5C4RPZ8_9GAMM</name>
<reference evidence="1 2" key="1">
    <citation type="submission" date="2019-03" db="EMBL/GenBank/DDBJ databases">
        <title>Arenimonas daejeonensis sp. nov., isolated from compost.</title>
        <authorList>
            <person name="Jeon C.O."/>
        </authorList>
    </citation>
    <scope>NUCLEOTIDE SEQUENCE [LARGE SCALE GENOMIC DNA]</scope>
    <source>
        <strain evidence="1 2">R29</strain>
    </source>
</reference>
<organism evidence="1 2">
    <name type="scientific">Arenimonas terrae</name>
    <dbReference type="NCBI Taxonomy" id="2546226"/>
    <lineage>
        <taxon>Bacteria</taxon>
        <taxon>Pseudomonadati</taxon>
        <taxon>Pseudomonadota</taxon>
        <taxon>Gammaproteobacteria</taxon>
        <taxon>Lysobacterales</taxon>
        <taxon>Lysobacteraceae</taxon>
        <taxon>Arenimonas</taxon>
    </lineage>
</organism>
<dbReference type="OrthoDB" id="2987847at2"/>
<dbReference type="AlphaFoldDB" id="A0A5C4RPZ8"/>
<comment type="caution">
    <text evidence="1">The sequence shown here is derived from an EMBL/GenBank/DDBJ whole genome shotgun (WGS) entry which is preliminary data.</text>
</comment>
<dbReference type="EMBL" id="SMDR01000003">
    <property type="protein sequence ID" value="TNJ33118.1"/>
    <property type="molecule type" value="Genomic_DNA"/>
</dbReference>
<dbReference type="Proteomes" id="UP000305760">
    <property type="component" value="Unassembled WGS sequence"/>
</dbReference>
<proteinExistence type="predicted"/>
<gene>
    <name evidence="1" type="ORF">E1B00_12495</name>
</gene>
<accession>A0A5C4RPZ8</accession>
<sequence length="294" mass="31563">MPAQFVHDQVWLVPKVDGREIRFFTDTGGGFNAIARETVDRLGLATESVEADGRTMALAPFPDFDEGQGLPVAPKHFMQGRLAVVGANEFLAKGDGFLGGRWFADGVWAFDYPAGTLARLETYTGPGTPVPLGFQTNAAGQRTMHFPSMDITVDGEGLAVLLDTGATATLSETSGPVFGLAPGTAVGTSFIEREVFERWVADHPDWRVVEGGDRIGDKALRLIEVPAVTIAGHTVGPVWFAERPPGAFQKYMASMMDRPTWGAIGGSGLKYFRMVIDYPAAKAWFAPAAAPAER</sequence>
<keyword evidence="2" id="KW-1185">Reference proteome</keyword>
<evidence type="ECO:0008006" key="3">
    <source>
        <dbReference type="Google" id="ProtNLM"/>
    </source>
</evidence>
<protein>
    <recommendedName>
        <fullName evidence="3">Peptidase A2 domain-containing protein</fullName>
    </recommendedName>
</protein>
<evidence type="ECO:0000313" key="2">
    <source>
        <dbReference type="Proteomes" id="UP000305760"/>
    </source>
</evidence>
<evidence type="ECO:0000313" key="1">
    <source>
        <dbReference type="EMBL" id="TNJ33118.1"/>
    </source>
</evidence>